<dbReference type="GO" id="GO:0015920">
    <property type="term" value="P:lipopolysaccharide transport"/>
    <property type="evidence" value="ECO:0007669"/>
    <property type="project" value="UniProtKB-UniRule"/>
</dbReference>
<feature type="chain" id="PRO_5008982067" description="Lipopolysaccharide export system protein LptA" evidence="4">
    <location>
        <begin position="19"/>
        <end position="169"/>
    </location>
</feature>
<dbReference type="PANTHER" id="PTHR36504:SF1">
    <property type="entry name" value="LIPOPOLYSACCHARIDE EXPORT SYSTEM PROTEIN LPTA"/>
    <property type="match status" value="1"/>
</dbReference>
<dbReference type="Proteomes" id="UP000028302">
    <property type="component" value="Unassembled WGS sequence"/>
</dbReference>
<dbReference type="GO" id="GO:0030288">
    <property type="term" value="C:outer membrane-bounded periplasmic space"/>
    <property type="evidence" value="ECO:0007669"/>
    <property type="project" value="TreeGrafter"/>
</dbReference>
<dbReference type="NCBIfam" id="TIGR03002">
    <property type="entry name" value="outer_YhbN_LptA"/>
    <property type="match status" value="1"/>
</dbReference>
<dbReference type="InterPro" id="IPR052037">
    <property type="entry name" value="LPS_export_LptA"/>
</dbReference>
<dbReference type="EMBL" id="APNK01000004">
    <property type="protein sequence ID" value="KEZ78528.1"/>
    <property type="molecule type" value="Genomic_DNA"/>
</dbReference>
<dbReference type="Pfam" id="PF03968">
    <property type="entry name" value="LptD_N"/>
    <property type="match status" value="1"/>
</dbReference>
<evidence type="ECO:0000256" key="1">
    <source>
        <dbReference type="ARBA" id="ARBA00022448"/>
    </source>
</evidence>
<comment type="subcellular location">
    <subcellularLocation>
        <location evidence="4">Periplasm</location>
    </subcellularLocation>
</comment>
<feature type="domain" description="Organic solvent tolerance-like N-terminal" evidence="5">
    <location>
        <begin position="31"/>
        <end position="143"/>
    </location>
</feature>
<comment type="subunit">
    <text evidence="4">Component of the lipopolysaccharide transport and assembly complex.</text>
</comment>
<evidence type="ECO:0000256" key="4">
    <source>
        <dbReference type="HAMAP-Rule" id="MF_01914"/>
    </source>
</evidence>
<keyword evidence="2 4" id="KW-0732">Signal</keyword>
<dbReference type="InterPro" id="IPR005653">
    <property type="entry name" value="OstA-like_N"/>
</dbReference>
<dbReference type="Gene3D" id="2.60.450.10">
    <property type="entry name" value="Lipopolysaccharide (LPS) transport protein A like domain"/>
    <property type="match status" value="1"/>
</dbReference>
<dbReference type="AlphaFoldDB" id="A0A084IP94"/>
<keyword evidence="1 4" id="KW-0813">Transport</keyword>
<accession>A0A084IP94</accession>
<organism evidence="6 7">
    <name type="scientific">Salinisphaera hydrothermalis (strain C41B8)</name>
    <dbReference type="NCBI Taxonomy" id="1304275"/>
    <lineage>
        <taxon>Bacteria</taxon>
        <taxon>Pseudomonadati</taxon>
        <taxon>Pseudomonadota</taxon>
        <taxon>Gammaproteobacteria</taxon>
        <taxon>Salinisphaerales</taxon>
        <taxon>Salinisphaeraceae</taxon>
        <taxon>Salinisphaera</taxon>
    </lineage>
</organism>
<dbReference type="GO" id="GO:0001530">
    <property type="term" value="F:lipopolysaccharide binding"/>
    <property type="evidence" value="ECO:0007669"/>
    <property type="project" value="InterPro"/>
</dbReference>
<sequence precursor="true">MIALALLVAALTPALTLAATSDSSKQKLPINIQANNADFTQKSGVSTYTGNVHLTRGGLTLTGNKLVVTQMNDKHQIKAVLTGDPAHIDKQPDSSDNEVVTGHAQQIEYSNASSVITLRGDAVINRNGDQIRGAVITHNVDTGATHAERGQGKDERVHITIQPANQDGS</sequence>
<dbReference type="GO" id="GO:0017089">
    <property type="term" value="F:glycolipid transfer activity"/>
    <property type="evidence" value="ECO:0007669"/>
    <property type="project" value="TreeGrafter"/>
</dbReference>
<keyword evidence="3 4" id="KW-0574">Periplasm</keyword>
<protein>
    <recommendedName>
        <fullName evidence="4">Lipopolysaccharide export system protein LptA</fullName>
    </recommendedName>
</protein>
<evidence type="ECO:0000313" key="7">
    <source>
        <dbReference type="Proteomes" id="UP000028302"/>
    </source>
</evidence>
<gene>
    <name evidence="4" type="primary">lptA</name>
    <name evidence="6" type="ORF">C41B8_04831</name>
</gene>
<comment type="similarity">
    <text evidence="4">Belongs to the LptA family.</text>
</comment>
<reference evidence="6 7" key="1">
    <citation type="submission" date="2013-03" db="EMBL/GenBank/DDBJ databases">
        <title>Salinisphaera hydrothermalis C41B8 Genome Sequencing.</title>
        <authorList>
            <person name="Li C."/>
            <person name="Lai Q."/>
            <person name="Shao Z."/>
        </authorList>
    </citation>
    <scope>NUCLEOTIDE SEQUENCE [LARGE SCALE GENOMIC DNA]</scope>
    <source>
        <strain evidence="6 7">C41B8</strain>
    </source>
</reference>
<comment type="caution">
    <text evidence="6">The sequence shown here is derived from an EMBL/GenBank/DDBJ whole genome shotgun (WGS) entry which is preliminary data.</text>
</comment>
<evidence type="ECO:0000313" key="6">
    <source>
        <dbReference type="EMBL" id="KEZ78528.1"/>
    </source>
</evidence>
<dbReference type="PANTHER" id="PTHR36504">
    <property type="entry name" value="LIPOPOLYSACCHARIDE EXPORT SYSTEM PROTEIN LPTA"/>
    <property type="match status" value="1"/>
</dbReference>
<evidence type="ECO:0000259" key="5">
    <source>
        <dbReference type="Pfam" id="PF03968"/>
    </source>
</evidence>
<feature type="signal peptide" evidence="4">
    <location>
        <begin position="1"/>
        <end position="18"/>
    </location>
</feature>
<dbReference type="GO" id="GO:0043165">
    <property type="term" value="P:Gram-negative-bacterium-type cell outer membrane assembly"/>
    <property type="evidence" value="ECO:0007669"/>
    <property type="project" value="UniProtKB-UniRule"/>
</dbReference>
<dbReference type="HAMAP" id="MF_01914">
    <property type="entry name" value="LPS_assembly_LptA"/>
    <property type="match status" value="1"/>
</dbReference>
<name>A0A084IP94_SALHC</name>
<proteinExistence type="inferred from homology"/>
<evidence type="ECO:0000256" key="2">
    <source>
        <dbReference type="ARBA" id="ARBA00022729"/>
    </source>
</evidence>
<dbReference type="STRING" id="1304275.C41B8_04831"/>
<dbReference type="GO" id="GO:0009279">
    <property type="term" value="C:cell outer membrane"/>
    <property type="evidence" value="ECO:0007669"/>
    <property type="project" value="TreeGrafter"/>
</dbReference>
<evidence type="ECO:0000256" key="3">
    <source>
        <dbReference type="ARBA" id="ARBA00022764"/>
    </source>
</evidence>
<keyword evidence="7" id="KW-1185">Reference proteome</keyword>
<dbReference type="eggNOG" id="COG1934">
    <property type="taxonomic scope" value="Bacteria"/>
</dbReference>
<comment type="function">
    <text evidence="4">Involved in the assembly of lipopolysaccharide (LPS). Required for the translocation of LPS from the inner membrane to the outer membrane. May form a bridge between the inner membrane and the outer membrane, via interactions with LptC and LptD, thereby facilitating LPS transfer across the periplasm.</text>
</comment>
<dbReference type="InterPro" id="IPR014340">
    <property type="entry name" value="LptA"/>
</dbReference>